<evidence type="ECO:0000313" key="3">
    <source>
        <dbReference type="Proteomes" id="UP000284842"/>
    </source>
</evidence>
<accession>A0A409YML8</accession>
<gene>
    <name evidence="2" type="ORF">CVT24_013394</name>
</gene>
<dbReference type="EMBL" id="NHTK01000962">
    <property type="protein sequence ID" value="PPR04321.1"/>
    <property type="molecule type" value="Genomic_DNA"/>
</dbReference>
<protein>
    <submittedName>
        <fullName evidence="2">Uncharacterized protein</fullName>
    </submittedName>
</protein>
<reference evidence="2 3" key="1">
    <citation type="journal article" date="2018" name="Evol. Lett.">
        <title>Horizontal gene cluster transfer increased hallucinogenic mushroom diversity.</title>
        <authorList>
            <person name="Reynolds H.T."/>
            <person name="Vijayakumar V."/>
            <person name="Gluck-Thaler E."/>
            <person name="Korotkin H.B."/>
            <person name="Matheny P.B."/>
            <person name="Slot J.C."/>
        </authorList>
    </citation>
    <scope>NUCLEOTIDE SEQUENCE [LARGE SCALE GENOMIC DNA]</scope>
    <source>
        <strain evidence="2 3">2629</strain>
    </source>
</reference>
<evidence type="ECO:0000256" key="1">
    <source>
        <dbReference type="SAM" id="MobiDB-lite"/>
    </source>
</evidence>
<feature type="region of interest" description="Disordered" evidence="1">
    <location>
        <begin position="1"/>
        <end position="47"/>
    </location>
</feature>
<sequence length="90" mass="10005">MSQKGGYYPPVIEKPGQAHYSSYPHMPQPQPYQSYQGQQPYAPHPQPNIVYVQQPQQDNSGSTAAAVLPCAWLCTHDVVSSDPLHPLFMP</sequence>
<name>A0A409YML8_9AGAR</name>
<feature type="compositionally biased region" description="Low complexity" evidence="1">
    <location>
        <begin position="20"/>
        <end position="41"/>
    </location>
</feature>
<keyword evidence="3" id="KW-1185">Reference proteome</keyword>
<comment type="caution">
    <text evidence="2">The sequence shown here is derived from an EMBL/GenBank/DDBJ whole genome shotgun (WGS) entry which is preliminary data.</text>
</comment>
<dbReference type="AlphaFoldDB" id="A0A409YML8"/>
<dbReference type="Proteomes" id="UP000284842">
    <property type="component" value="Unassembled WGS sequence"/>
</dbReference>
<evidence type="ECO:0000313" key="2">
    <source>
        <dbReference type="EMBL" id="PPR04321.1"/>
    </source>
</evidence>
<organism evidence="2 3">
    <name type="scientific">Panaeolus cyanescens</name>
    <dbReference type="NCBI Taxonomy" id="181874"/>
    <lineage>
        <taxon>Eukaryota</taxon>
        <taxon>Fungi</taxon>
        <taxon>Dikarya</taxon>
        <taxon>Basidiomycota</taxon>
        <taxon>Agaricomycotina</taxon>
        <taxon>Agaricomycetes</taxon>
        <taxon>Agaricomycetidae</taxon>
        <taxon>Agaricales</taxon>
        <taxon>Agaricineae</taxon>
        <taxon>Galeropsidaceae</taxon>
        <taxon>Panaeolus</taxon>
    </lineage>
</organism>
<dbReference type="InParanoid" id="A0A409YML8"/>
<proteinExistence type="predicted"/>